<dbReference type="RefSeq" id="WP_074995001.1">
    <property type="nucleotide sequence ID" value="NZ_FNTD01000004.1"/>
</dbReference>
<dbReference type="GeneID" id="95515849"/>
<dbReference type="STRING" id="67331.SAMN04490357_6829"/>
<dbReference type="AlphaFoldDB" id="A0A1H5FVY2"/>
<sequence length="166" mass="16685">MTSSSAAGDGPAQQAEPVPRVLCDARALASQPPLPSGVLWKLAEGGRQLDANVVRLAPGGRIAAHTEARLDVLLLVVAGSGVLGAGPAGSPCPVAEGALVWLPHGSARGITAGDEGLTYLTVHTRRPGLGITARPDDGPARPAPAPEGPDAVPTARNDPVRSEVDP</sequence>
<evidence type="ECO:0000256" key="1">
    <source>
        <dbReference type="SAM" id="MobiDB-lite"/>
    </source>
</evidence>
<reference evidence="2 3" key="1">
    <citation type="submission" date="2016-10" db="EMBL/GenBank/DDBJ databases">
        <authorList>
            <person name="de Groot N.N."/>
        </authorList>
    </citation>
    <scope>NUCLEOTIDE SEQUENCE [LARGE SCALE GENOMIC DNA]</scope>
    <source>
        <strain evidence="2 3">DSM 40306</strain>
    </source>
</reference>
<name>A0A1H5FVY2_9ACTN</name>
<protein>
    <recommendedName>
        <fullName evidence="4">AraC-type arabinose-binding/dimerisation domain-containing protein</fullName>
    </recommendedName>
</protein>
<dbReference type="Gene3D" id="2.60.120.10">
    <property type="entry name" value="Jelly Rolls"/>
    <property type="match status" value="1"/>
</dbReference>
<dbReference type="SUPFAM" id="SSF51182">
    <property type="entry name" value="RmlC-like cupins"/>
    <property type="match status" value="1"/>
</dbReference>
<dbReference type="CDD" id="cd02208">
    <property type="entry name" value="cupin_RmlC-like"/>
    <property type="match status" value="1"/>
</dbReference>
<organism evidence="2 3">
    <name type="scientific">Streptomyces misionensis</name>
    <dbReference type="NCBI Taxonomy" id="67331"/>
    <lineage>
        <taxon>Bacteria</taxon>
        <taxon>Bacillati</taxon>
        <taxon>Actinomycetota</taxon>
        <taxon>Actinomycetes</taxon>
        <taxon>Kitasatosporales</taxon>
        <taxon>Streptomycetaceae</taxon>
        <taxon>Streptomyces</taxon>
    </lineage>
</organism>
<dbReference type="EMBL" id="FNTD01000004">
    <property type="protein sequence ID" value="SEE07579.1"/>
    <property type="molecule type" value="Genomic_DNA"/>
</dbReference>
<feature type="region of interest" description="Disordered" evidence="1">
    <location>
        <begin position="128"/>
        <end position="166"/>
    </location>
</feature>
<evidence type="ECO:0008006" key="4">
    <source>
        <dbReference type="Google" id="ProtNLM"/>
    </source>
</evidence>
<evidence type="ECO:0000313" key="2">
    <source>
        <dbReference type="EMBL" id="SEE07579.1"/>
    </source>
</evidence>
<dbReference type="InterPro" id="IPR011051">
    <property type="entry name" value="RmlC_Cupin_sf"/>
</dbReference>
<dbReference type="Proteomes" id="UP000182375">
    <property type="component" value="Unassembled WGS sequence"/>
</dbReference>
<evidence type="ECO:0000313" key="3">
    <source>
        <dbReference type="Proteomes" id="UP000182375"/>
    </source>
</evidence>
<proteinExistence type="predicted"/>
<dbReference type="InterPro" id="IPR014710">
    <property type="entry name" value="RmlC-like_jellyroll"/>
</dbReference>
<accession>A0A1H5FVY2</accession>
<gene>
    <name evidence="2" type="ORF">SAMN04490357_6829</name>
</gene>